<accession>A0ABR3JA79</accession>
<evidence type="ECO:0000256" key="5">
    <source>
        <dbReference type="PROSITE-ProRule" id="PRU00708"/>
    </source>
</evidence>
<comment type="function">
    <text evidence="3">Regulates mitochondrial small subunit maturation by controlling 15S rRNA 5'-end processing. Localizes to the 5' precursor of the 15S rRNA in a position that is subsequently occupied by mS47 in the mature yeast mtSSU. Uses structure and sequence-specific RNA recognition, binding to a single-stranded region of the precursor and specifically recognizing bases -6 to -1. The exchange of Ccm1 for mS47 is coupled to the irreversible removal of precursor rRNA that is accompanied by conformational changes of the mitoribosomal proteins uS5m and mS26. These conformational changes signal completion of 5'-end rRNA processing through protection of the mature 5'-end of the 15S rRNA and stabilization of mS47. The removal of the 5' precursor together with the dissociation of Ccm1 may be catalyzed by the 5'-3' exoribonuclease Pet127. Involved in the specific removal of group I introns in mitochondrial encoded transcripts.</text>
</comment>
<comment type="similarity">
    <text evidence="1">Belongs to the CCM1 family.</text>
</comment>
<evidence type="ECO:0000313" key="6">
    <source>
        <dbReference type="EMBL" id="KAL0952462.1"/>
    </source>
</evidence>
<evidence type="ECO:0000256" key="1">
    <source>
        <dbReference type="ARBA" id="ARBA00006192"/>
    </source>
</evidence>
<dbReference type="EMBL" id="JASNQZ010000010">
    <property type="protein sequence ID" value="KAL0952462.1"/>
    <property type="molecule type" value="Genomic_DNA"/>
</dbReference>
<proteinExistence type="inferred from homology"/>
<dbReference type="PANTHER" id="PTHR47447:SF23">
    <property type="entry name" value="PENTACOTRIPEPTIDE-REPEAT REGION OF PRORP DOMAIN-CONTAINING PROTEIN"/>
    <property type="match status" value="1"/>
</dbReference>
<evidence type="ECO:0000256" key="2">
    <source>
        <dbReference type="ARBA" id="ARBA00022737"/>
    </source>
</evidence>
<evidence type="ECO:0000256" key="3">
    <source>
        <dbReference type="ARBA" id="ARBA00044493"/>
    </source>
</evidence>
<comment type="caution">
    <text evidence="6">The sequence shown here is derived from an EMBL/GenBank/DDBJ whole genome shotgun (WGS) entry which is preliminary data.</text>
</comment>
<evidence type="ECO:0000313" key="7">
    <source>
        <dbReference type="Proteomes" id="UP001556367"/>
    </source>
</evidence>
<dbReference type="PANTHER" id="PTHR47447">
    <property type="entry name" value="OS03G0856100 PROTEIN"/>
    <property type="match status" value="1"/>
</dbReference>
<gene>
    <name evidence="6" type="ORF">HGRIS_006730</name>
</gene>
<feature type="repeat" description="PPR" evidence="5">
    <location>
        <begin position="418"/>
        <end position="452"/>
    </location>
</feature>
<dbReference type="InterPro" id="IPR011990">
    <property type="entry name" value="TPR-like_helical_dom_sf"/>
</dbReference>
<dbReference type="InterPro" id="IPR002885">
    <property type="entry name" value="PPR_rpt"/>
</dbReference>
<sequence>MQSSWRIAKALPACTRLFVSSATRYSFGSPSRPIRAAKFVHALRKETRDSTWDLVEKLNHPHRLALSEALFKHGLTVNQFKSWSYVCYKSNILAAVSALKDAGYTTRESDTGMQHPPTWLLLFLVSTKVRTSAHAEGPLMDLVFSNFPVTSPEYQGPLLVLTMINLVRFSLLLPMERVIQTFLNIPLHHPELEFNLMLQAITSIHPSSMEVGKQVLQLLRAVEARQLHLTSESYTALLRDRFVTLQLTRYLREQMARQGYAPTATQLEAYLKVFSRNGLIHDAKRYYDIVRAGVANHDRTVALTPSTDDESSILHSAETSMLRAQGDRASAFEYLVKLLKADQERQLSPHDIQSVPSRLLSPPRTDRHSLLPWRKSVDVYDWTTAFAVAAKDSTTNAATLLRVFRRVKFSHDAAFRPTLVTYTVLLRGLYARQQYTKAQREWLEMLRSGITPDAHAMGIGLQILTRVGKPHEALATLEAYASRVNAKAPAVYSVHRPVPVGIMEINLFMVSLNRSQRPDVVFKLWDHMEALYNIQPNAITLSILLQAVRIANKLDDTLSGAVAQLALRNPFRKAQVTPTSRNDILASFRDIAGTPRGKVKPYVSGIWHERPPFEEARKIFLQVVFGQAPDRLRDVKAPACARLGPQLTQGHGLPRSHPRLAQNAMPLPPDLLTKDGRSHFPTIVPTDTVCFNYIILLGTSGKHHEIPLVLAWMRALDIRPSRQTLSVALVFWAEVGMQPPLIEQLTGGPEESEYARLVEWMEDWVGKAKMPADADLRKWFGVVVKMNKASR</sequence>
<comment type="subunit">
    <text evidence="4">Binds to mitochondrial small subunit 15S rRNA.</text>
</comment>
<keyword evidence="2" id="KW-0677">Repeat</keyword>
<dbReference type="Gene3D" id="1.25.40.10">
    <property type="entry name" value="Tetratricopeptide repeat domain"/>
    <property type="match status" value="1"/>
</dbReference>
<keyword evidence="7" id="KW-1185">Reference proteome</keyword>
<evidence type="ECO:0000256" key="4">
    <source>
        <dbReference type="ARBA" id="ARBA00044511"/>
    </source>
</evidence>
<protein>
    <recommendedName>
        <fullName evidence="8">Pentatricopeptide repeat-containing protein</fullName>
    </recommendedName>
</protein>
<reference evidence="7" key="1">
    <citation type="submission" date="2024-06" db="EMBL/GenBank/DDBJ databases">
        <title>Multi-omics analyses provide insights into the biosynthesis of the anticancer antibiotic pleurotin in Hohenbuehelia grisea.</title>
        <authorList>
            <person name="Weaver J.A."/>
            <person name="Alberti F."/>
        </authorList>
    </citation>
    <scope>NUCLEOTIDE SEQUENCE [LARGE SCALE GENOMIC DNA]</scope>
    <source>
        <strain evidence="7">T-177</strain>
    </source>
</reference>
<organism evidence="6 7">
    <name type="scientific">Hohenbuehelia grisea</name>
    <dbReference type="NCBI Taxonomy" id="104357"/>
    <lineage>
        <taxon>Eukaryota</taxon>
        <taxon>Fungi</taxon>
        <taxon>Dikarya</taxon>
        <taxon>Basidiomycota</taxon>
        <taxon>Agaricomycotina</taxon>
        <taxon>Agaricomycetes</taxon>
        <taxon>Agaricomycetidae</taxon>
        <taxon>Agaricales</taxon>
        <taxon>Pleurotineae</taxon>
        <taxon>Pleurotaceae</taxon>
        <taxon>Hohenbuehelia</taxon>
    </lineage>
</organism>
<evidence type="ECO:0008006" key="8">
    <source>
        <dbReference type="Google" id="ProtNLM"/>
    </source>
</evidence>
<dbReference type="Proteomes" id="UP001556367">
    <property type="component" value="Unassembled WGS sequence"/>
</dbReference>
<dbReference type="PROSITE" id="PS51375">
    <property type="entry name" value="PPR"/>
    <property type="match status" value="1"/>
</dbReference>
<name>A0ABR3JA79_9AGAR</name>